<evidence type="ECO:0000313" key="3">
    <source>
        <dbReference type="Proteomes" id="UP000639403"/>
    </source>
</evidence>
<feature type="compositionally biased region" description="Basic and acidic residues" evidence="1">
    <location>
        <begin position="55"/>
        <end position="79"/>
    </location>
</feature>
<reference evidence="2" key="1">
    <citation type="submission" date="2020-11" db="EMBL/GenBank/DDBJ databases">
        <authorList>
            <person name="Koelle M."/>
            <person name="Horta M.A.C."/>
            <person name="Nowrousian M."/>
            <person name="Ohm R.A."/>
            <person name="Benz P."/>
            <person name="Pilgard A."/>
        </authorList>
    </citation>
    <scope>NUCLEOTIDE SEQUENCE</scope>
    <source>
        <strain evidence="2">FPRL280</strain>
    </source>
</reference>
<evidence type="ECO:0000256" key="1">
    <source>
        <dbReference type="SAM" id="MobiDB-lite"/>
    </source>
</evidence>
<evidence type="ECO:0000313" key="2">
    <source>
        <dbReference type="EMBL" id="KAF9819182.1"/>
    </source>
</evidence>
<dbReference type="EMBL" id="JADOXO010000022">
    <property type="protein sequence ID" value="KAF9819182.1"/>
    <property type="molecule type" value="Genomic_DNA"/>
</dbReference>
<comment type="caution">
    <text evidence="2">The sequence shown here is derived from an EMBL/GenBank/DDBJ whole genome shotgun (WGS) entry which is preliminary data.</text>
</comment>
<organism evidence="2 3">
    <name type="scientific">Rhodonia placenta</name>
    <dbReference type="NCBI Taxonomy" id="104341"/>
    <lineage>
        <taxon>Eukaryota</taxon>
        <taxon>Fungi</taxon>
        <taxon>Dikarya</taxon>
        <taxon>Basidiomycota</taxon>
        <taxon>Agaricomycotina</taxon>
        <taxon>Agaricomycetes</taxon>
        <taxon>Polyporales</taxon>
        <taxon>Adustoporiaceae</taxon>
        <taxon>Rhodonia</taxon>
    </lineage>
</organism>
<gene>
    <name evidence="2" type="ORF">IEO21_02353</name>
</gene>
<accession>A0A8H7P7U6</accession>
<feature type="region of interest" description="Disordered" evidence="1">
    <location>
        <begin position="41"/>
        <end position="79"/>
    </location>
</feature>
<proteinExistence type="predicted"/>
<reference evidence="2" key="2">
    <citation type="journal article" name="Front. Microbiol.">
        <title>Degradative Capacity of Two Strains of Rhodonia placenta: From Phenotype to Genotype.</title>
        <authorList>
            <person name="Kolle M."/>
            <person name="Horta M.A.C."/>
            <person name="Nowrousian M."/>
            <person name="Ohm R.A."/>
            <person name="Benz J.P."/>
            <person name="Pilgard A."/>
        </authorList>
    </citation>
    <scope>NUCLEOTIDE SEQUENCE</scope>
    <source>
        <strain evidence="2">FPRL280</strain>
    </source>
</reference>
<protein>
    <submittedName>
        <fullName evidence="2">Uncharacterized protein</fullName>
    </submittedName>
</protein>
<sequence length="79" mass="8967">MSRTGALEPSLLRVQGDAQSQIVARARAYLSEKRRCKHEARVGFMKRNSRTRPAKRIDETHARNEDEDEEPHHGDGGAQ</sequence>
<dbReference type="AlphaFoldDB" id="A0A8H7P7U6"/>
<dbReference type="Proteomes" id="UP000639403">
    <property type="component" value="Unassembled WGS sequence"/>
</dbReference>
<name>A0A8H7P7U6_9APHY</name>